<dbReference type="GO" id="GO:0005680">
    <property type="term" value="C:anaphase-promoting complex"/>
    <property type="evidence" value="ECO:0007669"/>
    <property type="project" value="TreeGrafter"/>
</dbReference>
<dbReference type="OrthoDB" id="10263272at2759"/>
<evidence type="ECO:0000256" key="2">
    <source>
        <dbReference type="ARBA" id="ARBA00022737"/>
    </source>
</evidence>
<dbReference type="Gene3D" id="2.130.10.10">
    <property type="entry name" value="YVTN repeat-like/Quinoprotein amine dehydrogenase"/>
    <property type="match status" value="1"/>
</dbReference>
<protein>
    <submittedName>
        <fullName evidence="6">Protein cortex isoform X1</fullName>
    </submittedName>
</protein>
<dbReference type="SUPFAM" id="SSF50978">
    <property type="entry name" value="WD40 repeat-like"/>
    <property type="match status" value="1"/>
</dbReference>
<evidence type="ECO:0000256" key="3">
    <source>
        <dbReference type="SAM" id="MobiDB-lite"/>
    </source>
</evidence>
<evidence type="ECO:0000313" key="6">
    <source>
        <dbReference type="RefSeq" id="XP_026296231.1"/>
    </source>
</evidence>
<dbReference type="GO" id="GO:0031145">
    <property type="term" value="P:anaphase-promoting complex-dependent catabolic process"/>
    <property type="evidence" value="ECO:0007669"/>
    <property type="project" value="TreeGrafter"/>
</dbReference>
<dbReference type="InterPro" id="IPR033010">
    <property type="entry name" value="Cdc20/Fizzy"/>
</dbReference>
<accession>A0A7M7L8W9</accession>
<evidence type="ECO:0000313" key="5">
    <source>
        <dbReference type="Proteomes" id="UP000005203"/>
    </source>
</evidence>
<sequence>MRARLPPYDQCDRVHENNSPFRNRPPGLRISGWDRRLAAGPTFSLASDLGLDKDSQKPVVANYQVTVAKSVQQIVKKYTPKAPKKTYYEDRFIKFNYNLEAANYLLKKRNENQLHRDEIDVFKQVDSLHTKWQRKFMHQLMVKENVIPGVRQKQVLRGNHLSTENKLPGNLAGRPRELWDEDQFEDGMWKSRPRKRPLIGIIDSILDMPGFQTSPRPTLPTQGRLVDWGSRNIIAAAVHDIVMLYNGQNASDNTELENVEISNISALKWNHAGTKLAICTKSSRVNLYCVNSQKVIWTSPCCGKNYLPLCYSRCICWPQDDRYVITGCVGVITVHSVENGKVVQYNHAHVSEILLLEFSSNYRYIASASHHSLDRNIRIFLWPYLIPYVDIDYCEPVLALAWHPYESGHLCIGGGYGNASLSLWNVNTLVPEGYRNVYFHGAVKNLAWNKRSAELVVNWSYFVQQAECTLMPVLGSLDRVVDMIMVDKDLQVNSIMWNPDHTQLAVQYNESLCMWNFFGDQYQCQKNKKKPRKIRANARVKLTNFKEFDKYNIR</sequence>
<keyword evidence="5" id="KW-1185">Reference proteome</keyword>
<dbReference type="PANTHER" id="PTHR19918">
    <property type="entry name" value="CELL DIVISION CYCLE 20 CDC20 FIZZY -RELATED"/>
    <property type="match status" value="1"/>
</dbReference>
<dbReference type="AlphaFoldDB" id="A0A7M7L8W9"/>
<dbReference type="GO" id="GO:1905786">
    <property type="term" value="P:positive regulation of anaphase-promoting complex-dependent catabolic process"/>
    <property type="evidence" value="ECO:0007669"/>
    <property type="project" value="TreeGrafter"/>
</dbReference>
<name>A0A7M7L8W9_APIME</name>
<dbReference type="RefSeq" id="XP_026296231.1">
    <property type="nucleotide sequence ID" value="XM_026440446.1"/>
</dbReference>
<dbReference type="InterPro" id="IPR036322">
    <property type="entry name" value="WD40_repeat_dom_sf"/>
</dbReference>
<accession>A0A8B8GWU6</accession>
<feature type="region of interest" description="Disordered" evidence="3">
    <location>
        <begin position="1"/>
        <end position="27"/>
    </location>
</feature>
<dbReference type="GO" id="GO:0010997">
    <property type="term" value="F:anaphase-promoting complex binding"/>
    <property type="evidence" value="ECO:0007669"/>
    <property type="project" value="InterPro"/>
</dbReference>
<dbReference type="GeneID" id="726912"/>
<dbReference type="PANTHER" id="PTHR19918:SF52">
    <property type="entry name" value="PROTEIN CORTEX"/>
    <property type="match status" value="1"/>
</dbReference>
<keyword evidence="1" id="KW-0853">WD repeat</keyword>
<evidence type="ECO:0000256" key="1">
    <source>
        <dbReference type="ARBA" id="ARBA00022574"/>
    </source>
</evidence>
<dbReference type="Proteomes" id="UP000005203">
    <property type="component" value="Linkage group LG1"/>
</dbReference>
<dbReference type="GO" id="GO:1990757">
    <property type="term" value="F:ubiquitin ligase activator activity"/>
    <property type="evidence" value="ECO:0007669"/>
    <property type="project" value="TreeGrafter"/>
</dbReference>
<reference evidence="4" key="1">
    <citation type="submission" date="2021-01" db="UniProtKB">
        <authorList>
            <consortium name="EnsemblMetazoa"/>
        </authorList>
    </citation>
    <scope>IDENTIFICATION</scope>
    <source>
        <strain evidence="4">DH4</strain>
    </source>
</reference>
<proteinExistence type="predicted"/>
<reference evidence="5" key="3">
    <citation type="submission" date="2025-05" db="UniProtKB">
        <authorList>
            <consortium name="RefSeq"/>
        </authorList>
    </citation>
    <scope>NUCLEOTIDE SEQUENCE [LARGE SCALE GENOMIC DNA]</scope>
    <source>
        <strain evidence="5">DH4</strain>
    </source>
</reference>
<gene>
    <name evidence="6" type="primary">LOC726912</name>
</gene>
<reference evidence="6" key="2">
    <citation type="submission" date="2025-04" db="UniProtKB">
        <authorList>
            <consortium name="RefSeq"/>
        </authorList>
    </citation>
    <scope>IDENTIFICATION</scope>
    <source>
        <strain evidence="6">DH4</strain>
        <tissue evidence="6">Whole body</tissue>
    </source>
</reference>
<organism evidence="4">
    <name type="scientific">Apis mellifera</name>
    <name type="common">Honeybee</name>
    <dbReference type="NCBI Taxonomy" id="7460"/>
    <lineage>
        <taxon>Eukaryota</taxon>
        <taxon>Metazoa</taxon>
        <taxon>Ecdysozoa</taxon>
        <taxon>Arthropoda</taxon>
        <taxon>Hexapoda</taxon>
        <taxon>Insecta</taxon>
        <taxon>Pterygota</taxon>
        <taxon>Neoptera</taxon>
        <taxon>Endopterygota</taxon>
        <taxon>Hymenoptera</taxon>
        <taxon>Apocrita</taxon>
        <taxon>Aculeata</taxon>
        <taxon>Apoidea</taxon>
        <taxon>Anthophila</taxon>
        <taxon>Apidae</taxon>
        <taxon>Apis</taxon>
    </lineage>
</organism>
<keyword evidence="2" id="KW-0677">Repeat</keyword>
<dbReference type="InterPro" id="IPR015943">
    <property type="entry name" value="WD40/YVTN_repeat-like_dom_sf"/>
</dbReference>
<evidence type="ECO:0000313" key="4">
    <source>
        <dbReference type="EnsemblMetazoa" id="XP_026296231"/>
    </source>
</evidence>
<dbReference type="EnsemblMetazoa" id="XM_026440446">
    <property type="protein sequence ID" value="XP_026296231"/>
    <property type="gene ID" value="LOC726912"/>
</dbReference>